<evidence type="ECO:0000313" key="10">
    <source>
        <dbReference type="EMBL" id="EDM77157.1"/>
    </source>
</evidence>
<evidence type="ECO:0000256" key="8">
    <source>
        <dbReference type="RuleBase" id="RU362026"/>
    </source>
</evidence>
<dbReference type="SUPFAM" id="SSF53335">
    <property type="entry name" value="S-adenosyl-L-methionine-dependent methyltransferases"/>
    <property type="match status" value="1"/>
</dbReference>
<dbReference type="REBASE" id="23575">
    <property type="entry name" value="M.PpaSIRORF30781P"/>
</dbReference>
<evidence type="ECO:0000256" key="6">
    <source>
        <dbReference type="ARBA" id="ARBA00023125"/>
    </source>
</evidence>
<dbReference type="Gene3D" id="3.40.50.150">
    <property type="entry name" value="Vaccinia Virus protein VP39"/>
    <property type="match status" value="2"/>
</dbReference>
<dbReference type="GO" id="GO:0003677">
    <property type="term" value="F:DNA binding"/>
    <property type="evidence" value="ECO:0007669"/>
    <property type="project" value="UniProtKB-KW"/>
</dbReference>
<dbReference type="InterPro" id="IPR017985">
    <property type="entry name" value="MeTrfase_CN4_CS"/>
</dbReference>
<dbReference type="PROSITE" id="PS00093">
    <property type="entry name" value="N4_MTASE"/>
    <property type="match status" value="1"/>
</dbReference>
<evidence type="ECO:0000256" key="2">
    <source>
        <dbReference type="ARBA" id="ARBA00022603"/>
    </source>
</evidence>
<gene>
    <name evidence="10" type="ORF">PPSIR1_30781</name>
</gene>
<keyword evidence="6" id="KW-0238">DNA-binding</keyword>
<organism evidence="10 11">
    <name type="scientific">Plesiocystis pacifica SIR-1</name>
    <dbReference type="NCBI Taxonomy" id="391625"/>
    <lineage>
        <taxon>Bacteria</taxon>
        <taxon>Pseudomonadati</taxon>
        <taxon>Myxococcota</taxon>
        <taxon>Polyangia</taxon>
        <taxon>Nannocystales</taxon>
        <taxon>Nannocystaceae</taxon>
        <taxon>Plesiocystis</taxon>
    </lineage>
</organism>
<comment type="caution">
    <text evidence="10">The sequence shown here is derived from an EMBL/GenBank/DDBJ whole genome shotgun (WGS) entry which is preliminary data.</text>
</comment>
<dbReference type="InterPro" id="IPR002941">
    <property type="entry name" value="DNA_methylase_N4/N6"/>
</dbReference>
<sequence>MSIPQDILDIRDKERSNPLEWKGQFSPQLVEAILGFYSDGATTVLDPFVGSGTVLLETARRGLVPLGVEVNPAAYHLAAFYELVRTPGPERDAILGTARELVARMTGTQGPLFASVQHPSSSPAHVLRSAWARAKDAEPGGGLSRYLAALLVLCDISKGELKVDRLRKAHTHLSSLLNTLPFRPNCDVRVRLGDARATGVESRSVDLIVTSPPYVNVYNYHQKYRGSVESMGWDVLAAARSEIGSNRKHRGNRVLTVIQFCMDMADVFAEMERVLKPGGSAVVVVGRESMVRKTRFFNGEMLAEVASTATGLKLCLRQERVFLNRFGQHIYEDILHLSRPRRSKVLPRGRRHEHARSVAKRVLEDALRSCPDESRADIGSALIRLETVQPSPMAAEHDE</sequence>
<dbReference type="InterPro" id="IPR001091">
    <property type="entry name" value="RM_Methyltransferase"/>
</dbReference>
<dbReference type="eggNOG" id="COG0863">
    <property type="taxonomic scope" value="Bacteria"/>
</dbReference>
<dbReference type="GO" id="GO:0009307">
    <property type="term" value="P:DNA restriction-modification system"/>
    <property type="evidence" value="ECO:0007669"/>
    <property type="project" value="UniProtKB-KW"/>
</dbReference>
<dbReference type="EC" id="2.1.1.-" evidence="8"/>
<evidence type="ECO:0000313" key="11">
    <source>
        <dbReference type="Proteomes" id="UP000005801"/>
    </source>
</evidence>
<feature type="domain" description="DNA methylase N-4/N-6" evidence="9">
    <location>
        <begin position="9"/>
        <end position="78"/>
    </location>
</feature>
<dbReference type="GO" id="GO:0032259">
    <property type="term" value="P:methylation"/>
    <property type="evidence" value="ECO:0007669"/>
    <property type="project" value="UniProtKB-KW"/>
</dbReference>
<protein>
    <recommendedName>
        <fullName evidence="8">Methyltransferase</fullName>
        <ecNumber evidence="8">2.1.1.-</ecNumber>
    </recommendedName>
</protein>
<dbReference type="PRINTS" id="PR00508">
    <property type="entry name" value="S21N4MTFRASE"/>
</dbReference>
<keyword evidence="3" id="KW-0808">Transferase</keyword>
<evidence type="ECO:0000259" key="9">
    <source>
        <dbReference type="Pfam" id="PF01555"/>
    </source>
</evidence>
<evidence type="ECO:0000256" key="4">
    <source>
        <dbReference type="ARBA" id="ARBA00022691"/>
    </source>
</evidence>
<evidence type="ECO:0000256" key="3">
    <source>
        <dbReference type="ARBA" id="ARBA00022679"/>
    </source>
</evidence>
<dbReference type="Pfam" id="PF01555">
    <property type="entry name" value="N6_N4_Mtase"/>
    <property type="match status" value="1"/>
</dbReference>
<reference evidence="10 11" key="1">
    <citation type="submission" date="2007-06" db="EMBL/GenBank/DDBJ databases">
        <authorList>
            <person name="Shimkets L."/>
            <person name="Ferriera S."/>
            <person name="Johnson J."/>
            <person name="Kravitz S."/>
            <person name="Beeson K."/>
            <person name="Sutton G."/>
            <person name="Rogers Y.-H."/>
            <person name="Friedman R."/>
            <person name="Frazier M."/>
            <person name="Venter J.C."/>
        </authorList>
    </citation>
    <scope>NUCLEOTIDE SEQUENCE [LARGE SCALE GENOMIC DNA]</scope>
    <source>
        <strain evidence="10 11">SIR-1</strain>
    </source>
</reference>
<keyword evidence="5" id="KW-0680">Restriction system</keyword>
<evidence type="ECO:0000256" key="1">
    <source>
        <dbReference type="ARBA" id="ARBA00010203"/>
    </source>
</evidence>
<evidence type="ECO:0000256" key="7">
    <source>
        <dbReference type="ARBA" id="ARBA00049120"/>
    </source>
</evidence>
<keyword evidence="2 10" id="KW-0489">Methyltransferase</keyword>
<dbReference type="STRING" id="391625.PPSIR1_30781"/>
<dbReference type="EMBL" id="ABCS01000051">
    <property type="protein sequence ID" value="EDM77157.1"/>
    <property type="molecule type" value="Genomic_DNA"/>
</dbReference>
<dbReference type="GO" id="GO:0015667">
    <property type="term" value="F:site-specific DNA-methyltransferase (cytosine-N4-specific) activity"/>
    <property type="evidence" value="ECO:0007669"/>
    <property type="project" value="UniProtKB-EC"/>
</dbReference>
<evidence type="ECO:0000256" key="5">
    <source>
        <dbReference type="ARBA" id="ARBA00022747"/>
    </source>
</evidence>
<dbReference type="InterPro" id="IPR029063">
    <property type="entry name" value="SAM-dependent_MTases_sf"/>
</dbReference>
<comment type="similarity">
    <text evidence="1">Belongs to the N(4)/N(6)-methyltransferase family. N(4) subfamily.</text>
</comment>
<dbReference type="Proteomes" id="UP000005801">
    <property type="component" value="Unassembled WGS sequence"/>
</dbReference>
<keyword evidence="11" id="KW-1185">Reference proteome</keyword>
<dbReference type="AlphaFoldDB" id="A6GAG9"/>
<name>A6GAG9_9BACT</name>
<accession>A6GAG9</accession>
<comment type="catalytic activity">
    <reaction evidence="7">
        <text>a 2'-deoxycytidine in DNA + S-adenosyl-L-methionine = an N(4)-methyl-2'-deoxycytidine in DNA + S-adenosyl-L-homocysteine + H(+)</text>
        <dbReference type="Rhea" id="RHEA:16857"/>
        <dbReference type="Rhea" id="RHEA-COMP:11369"/>
        <dbReference type="Rhea" id="RHEA-COMP:13674"/>
        <dbReference type="ChEBI" id="CHEBI:15378"/>
        <dbReference type="ChEBI" id="CHEBI:57856"/>
        <dbReference type="ChEBI" id="CHEBI:59789"/>
        <dbReference type="ChEBI" id="CHEBI:85452"/>
        <dbReference type="ChEBI" id="CHEBI:137933"/>
        <dbReference type="EC" id="2.1.1.113"/>
    </reaction>
</comment>
<keyword evidence="4" id="KW-0949">S-adenosyl-L-methionine</keyword>
<dbReference type="GO" id="GO:0008170">
    <property type="term" value="F:N-methyltransferase activity"/>
    <property type="evidence" value="ECO:0007669"/>
    <property type="project" value="InterPro"/>
</dbReference>
<proteinExistence type="inferred from homology"/>